<sequence>MKKKIITLTLVAIFVLSMGAMAFADSKVDVPSWFNEMISWKKDRVNEALKAGDITEEQGKLLNERIESMVKYHEEKGFNFPADCLDPNERGAGRRTMNGFKQGQRRGTMNGFRWNNN</sequence>
<organism evidence="3 4">
    <name type="scientific">Proteiniborus ethanoligenes</name>
    <dbReference type="NCBI Taxonomy" id="415015"/>
    <lineage>
        <taxon>Bacteria</taxon>
        <taxon>Bacillati</taxon>
        <taxon>Bacillota</taxon>
        <taxon>Clostridia</taxon>
        <taxon>Eubacteriales</taxon>
        <taxon>Proteiniborus</taxon>
    </lineage>
</organism>
<dbReference type="OrthoDB" id="1787349at2"/>
<dbReference type="InterPro" id="IPR024485">
    <property type="entry name" value="DUF2680"/>
</dbReference>
<evidence type="ECO:0000313" key="3">
    <source>
        <dbReference type="EMBL" id="SDZ14033.1"/>
    </source>
</evidence>
<dbReference type="STRING" id="415015.SAMN05660462_01993"/>
<feature type="chain" id="PRO_5039559354" description="DUF2680 domain-containing protein" evidence="2">
    <location>
        <begin position="23"/>
        <end position="117"/>
    </location>
</feature>
<proteinExistence type="predicted"/>
<keyword evidence="2" id="KW-0732">Signal</keyword>
<dbReference type="Pfam" id="PF10925">
    <property type="entry name" value="DUF2680"/>
    <property type="match status" value="1"/>
</dbReference>
<accession>A0A1H3QL50</accession>
<name>A0A1H3QL50_9FIRM</name>
<evidence type="ECO:0000313" key="4">
    <source>
        <dbReference type="Proteomes" id="UP000198625"/>
    </source>
</evidence>
<feature type="compositionally biased region" description="Polar residues" evidence="1">
    <location>
        <begin position="99"/>
        <end position="117"/>
    </location>
</feature>
<dbReference type="AlphaFoldDB" id="A0A1H3QL50"/>
<keyword evidence="4" id="KW-1185">Reference proteome</keyword>
<dbReference type="EMBL" id="FNQE01000021">
    <property type="protein sequence ID" value="SDZ14033.1"/>
    <property type="molecule type" value="Genomic_DNA"/>
</dbReference>
<gene>
    <name evidence="3" type="ORF">SAMN05660462_01993</name>
</gene>
<feature type="region of interest" description="Disordered" evidence="1">
    <location>
        <begin position="91"/>
        <end position="117"/>
    </location>
</feature>
<dbReference type="Proteomes" id="UP000198625">
    <property type="component" value="Unassembled WGS sequence"/>
</dbReference>
<protein>
    <recommendedName>
        <fullName evidence="5">DUF2680 domain-containing protein</fullName>
    </recommendedName>
</protein>
<evidence type="ECO:0000256" key="2">
    <source>
        <dbReference type="SAM" id="SignalP"/>
    </source>
</evidence>
<reference evidence="3 4" key="1">
    <citation type="submission" date="2016-10" db="EMBL/GenBank/DDBJ databases">
        <authorList>
            <person name="de Groot N.N."/>
        </authorList>
    </citation>
    <scope>NUCLEOTIDE SEQUENCE [LARGE SCALE GENOMIC DNA]</scope>
    <source>
        <strain evidence="3 4">DSM 21650</strain>
    </source>
</reference>
<dbReference type="RefSeq" id="WP_091730581.1">
    <property type="nucleotide sequence ID" value="NZ_FNQE01000021.1"/>
</dbReference>
<evidence type="ECO:0000256" key="1">
    <source>
        <dbReference type="SAM" id="MobiDB-lite"/>
    </source>
</evidence>
<feature type="signal peptide" evidence="2">
    <location>
        <begin position="1"/>
        <end position="22"/>
    </location>
</feature>
<evidence type="ECO:0008006" key="5">
    <source>
        <dbReference type="Google" id="ProtNLM"/>
    </source>
</evidence>